<dbReference type="Proteomes" id="UP000091956">
    <property type="component" value="Unassembled WGS sequence"/>
</dbReference>
<dbReference type="Pfam" id="PF00144">
    <property type="entry name" value="Beta-lactamase"/>
    <property type="match status" value="1"/>
</dbReference>
<dbReference type="PANTHER" id="PTHR43319:SF3">
    <property type="entry name" value="BETA-LACTAMASE-RELATED DOMAIN-CONTAINING PROTEIN"/>
    <property type="match status" value="1"/>
</dbReference>
<reference evidence="3" key="2">
    <citation type="journal article" date="2018" name="Nat. Commun.">
        <title>Extreme sensitivity to ultraviolet light in the fungal pathogen causing white-nose syndrome of bats.</title>
        <authorList>
            <person name="Palmer J.M."/>
            <person name="Drees K.P."/>
            <person name="Foster J.T."/>
            <person name="Lindner D.L."/>
        </authorList>
    </citation>
    <scope>NUCLEOTIDE SEQUENCE [LARGE SCALE GENOMIC DNA]</scope>
    <source>
        <strain evidence="3">UAMH 10579</strain>
    </source>
</reference>
<organism evidence="2 3">
    <name type="scientific">Pseudogymnoascus verrucosus</name>
    <dbReference type="NCBI Taxonomy" id="342668"/>
    <lineage>
        <taxon>Eukaryota</taxon>
        <taxon>Fungi</taxon>
        <taxon>Dikarya</taxon>
        <taxon>Ascomycota</taxon>
        <taxon>Pezizomycotina</taxon>
        <taxon>Leotiomycetes</taxon>
        <taxon>Thelebolales</taxon>
        <taxon>Thelebolaceae</taxon>
        <taxon>Pseudogymnoascus</taxon>
    </lineage>
</organism>
<protein>
    <recommendedName>
        <fullName evidence="1">Beta-lactamase-related domain-containing protein</fullName>
    </recommendedName>
</protein>
<accession>A0A2P2SYY3</accession>
<dbReference type="InterPro" id="IPR012338">
    <property type="entry name" value="Beta-lactam/transpept-like"/>
</dbReference>
<name>A0A2P2SYY3_9PEZI</name>
<dbReference type="STRING" id="342668.A0A2P2SYY3"/>
<dbReference type="Gene3D" id="3.40.710.10">
    <property type="entry name" value="DD-peptidase/beta-lactamase superfamily"/>
    <property type="match status" value="1"/>
</dbReference>
<dbReference type="PANTHER" id="PTHR43319">
    <property type="entry name" value="BETA-LACTAMASE-RELATED"/>
    <property type="match status" value="1"/>
</dbReference>
<evidence type="ECO:0000259" key="1">
    <source>
        <dbReference type="Pfam" id="PF00144"/>
    </source>
</evidence>
<dbReference type="RefSeq" id="XP_018135268.1">
    <property type="nucleotide sequence ID" value="XM_018270086.1"/>
</dbReference>
<reference evidence="2 3" key="1">
    <citation type="submission" date="2016-03" db="EMBL/GenBank/DDBJ databases">
        <title>Comparative genomics of Pseudogymnoascus destructans, the fungus causing white-nose syndrome of bats.</title>
        <authorList>
            <person name="Palmer J.M."/>
            <person name="Drees K.P."/>
            <person name="Foster J.T."/>
            <person name="Lindner D.L."/>
        </authorList>
    </citation>
    <scope>NUCLEOTIDE SEQUENCE [LARGE SCALE GENOMIC DNA]</scope>
    <source>
        <strain evidence="2 3">UAMH 10579</strain>
    </source>
</reference>
<keyword evidence="3" id="KW-1185">Reference proteome</keyword>
<sequence length="382" mass="41508">MATVHGHCNAGFDHVRNVFQEHITADKELGASLCVNIDGINVIDLWGGHADATKTKPWDEDTLIVVWSCSKIVTALAAAILIDRGLLDPEKKVSNYWPEFGASGKEDITVGHILSHASGVPSWEQPITIQETYSSKSAAEKLAQQSPWWTPGEHSGYHLFNQGHFVGELVRRITGKTLKQFIADEITVPLEADFRLGLEEKDYPRTADVIAPPAIPLDGLDPNSIMVRAMCGPVIKAEYSSTREFREAEVGAANGFGNARSLCRIGSIVSLAGTVDGKQYISPQTVDQMMHERIRGQDLVLGTFLRFGLGVGLPVPQTVPWVPEGRICFWCGWGGSTVVMDLDRRMTISYAMNKMGVGTLGNESTAAYVNAVYAVVGGNLPS</sequence>
<dbReference type="GeneID" id="28833943"/>
<evidence type="ECO:0000313" key="3">
    <source>
        <dbReference type="Proteomes" id="UP000091956"/>
    </source>
</evidence>
<gene>
    <name evidence="2" type="ORF">VE01_00557</name>
</gene>
<proteinExistence type="predicted"/>
<dbReference type="AlphaFoldDB" id="A0A2P2SYY3"/>
<dbReference type="SUPFAM" id="SSF56601">
    <property type="entry name" value="beta-lactamase/transpeptidase-like"/>
    <property type="match status" value="1"/>
</dbReference>
<feature type="domain" description="Beta-lactamase-related" evidence="1">
    <location>
        <begin position="16"/>
        <end position="357"/>
    </location>
</feature>
<evidence type="ECO:0000313" key="2">
    <source>
        <dbReference type="EMBL" id="OBU01536.1"/>
    </source>
</evidence>
<dbReference type="InterPro" id="IPR001466">
    <property type="entry name" value="Beta-lactam-related"/>
</dbReference>
<dbReference type="InterPro" id="IPR052907">
    <property type="entry name" value="Beta-lactamase/esterase"/>
</dbReference>
<dbReference type="EMBL" id="KV460206">
    <property type="protein sequence ID" value="OBU01536.1"/>
    <property type="molecule type" value="Genomic_DNA"/>
</dbReference>